<gene>
    <name evidence="1" type="ORF">1721_68</name>
</gene>
<dbReference type="Proteomes" id="UP000032685">
    <property type="component" value="Segment"/>
</dbReference>
<reference evidence="1 2" key="1">
    <citation type="submission" date="2014-12" db="EMBL/GenBank/DDBJ databases">
        <title>Completed Genome sequence of Escherichia coli Bacteriophage P172-1.</title>
        <authorList>
            <person name="Xu J."/>
            <person name="Chen M."/>
            <person name="Zhang W."/>
        </authorList>
    </citation>
    <scope>NUCLEOTIDE SEQUENCE [LARGE SCALE GENOMIC DNA]</scope>
</reference>
<dbReference type="KEGG" id="vg:26634397"/>
<dbReference type="OrthoDB" id="14943at10239"/>
<keyword evidence="2" id="KW-1185">Reference proteome</keyword>
<accession>A0A0D5BHI2</accession>
<proteinExistence type="predicted"/>
<organism evidence="1 2">
    <name type="scientific">Escherichia phage 172-1</name>
    <dbReference type="NCBI Taxonomy" id="1598146"/>
    <lineage>
        <taxon>Viruses</taxon>
        <taxon>Duplodnaviria</taxon>
        <taxon>Heunggongvirae</taxon>
        <taxon>Uroviricota</taxon>
        <taxon>Caudoviricetes</taxon>
        <taxon>Mktvariviridae</taxon>
        <taxon>Gordonclarkvirinae</taxon>
        <taxon>Kuravirus</taxon>
        <taxon>Kuravirus kv1721</taxon>
    </lineage>
</organism>
<name>A0A0D5BHI2_9CAUD</name>
<dbReference type="EMBL" id="KP308307">
    <property type="protein sequence ID" value="AJW61432.1"/>
    <property type="molecule type" value="Genomic_DNA"/>
</dbReference>
<dbReference type="GeneID" id="26634397"/>
<protein>
    <submittedName>
        <fullName evidence="1">Uncharacterized protein</fullName>
    </submittedName>
</protein>
<sequence>MPLPARHQNRFLVLKWDDIEMNLTEHELDLFHELLSEIRSGIPERQYVVISDKHPQEFEEVWGMKLAYIQRAIREREEVANQRVVAHLVREQPREARANHAPPPPTPRIVVNGAVRAYSYEATVLDVIEDNQAFTDLIYQ</sequence>
<evidence type="ECO:0000313" key="2">
    <source>
        <dbReference type="Proteomes" id="UP000032685"/>
    </source>
</evidence>
<dbReference type="RefSeq" id="YP_009208215.1">
    <property type="nucleotide sequence ID" value="NC_028903.1"/>
</dbReference>
<evidence type="ECO:0000313" key="1">
    <source>
        <dbReference type="EMBL" id="AJW61432.1"/>
    </source>
</evidence>